<dbReference type="Pfam" id="PF06983">
    <property type="entry name" value="3-dmu-9_3-mt"/>
    <property type="match status" value="1"/>
</dbReference>
<evidence type="ECO:0000313" key="3">
    <source>
        <dbReference type="Proteomes" id="UP000190367"/>
    </source>
</evidence>
<dbReference type="Proteomes" id="UP000190367">
    <property type="component" value="Unassembled WGS sequence"/>
</dbReference>
<dbReference type="PANTHER" id="PTHR33990:SF1">
    <property type="entry name" value="PROTEIN YJDN"/>
    <property type="match status" value="1"/>
</dbReference>
<dbReference type="EMBL" id="FUWZ01000006">
    <property type="protein sequence ID" value="SKA44697.1"/>
    <property type="molecule type" value="Genomic_DNA"/>
</dbReference>
<organism evidence="2 3">
    <name type="scientific">Chitinophaga eiseniae</name>
    <dbReference type="NCBI Taxonomy" id="634771"/>
    <lineage>
        <taxon>Bacteria</taxon>
        <taxon>Pseudomonadati</taxon>
        <taxon>Bacteroidota</taxon>
        <taxon>Chitinophagia</taxon>
        <taxon>Chitinophagales</taxon>
        <taxon>Chitinophagaceae</taxon>
        <taxon>Chitinophaga</taxon>
    </lineage>
</organism>
<dbReference type="CDD" id="cd06588">
    <property type="entry name" value="PhnB_like"/>
    <property type="match status" value="1"/>
</dbReference>
<evidence type="ECO:0000313" key="2">
    <source>
        <dbReference type="EMBL" id="SKA44697.1"/>
    </source>
</evidence>
<proteinExistence type="predicted"/>
<sequence>MIQISAYLTFAGNCREAMSFYRECLGGRLSFRTIGDTTDAEVLPARLRNAVLQATLVSGDLVLTGSDMVGEEGLISGNTVALLLQCNSEAQTRDCYRKLAAGGATSFPLRPTAEGGLFGGVTDKYGHHWLLSCNDIYQKIK</sequence>
<dbReference type="Gene3D" id="3.10.180.10">
    <property type="entry name" value="2,3-Dihydroxybiphenyl 1,2-Dioxygenase, domain 1"/>
    <property type="match status" value="1"/>
</dbReference>
<dbReference type="RefSeq" id="WP_078672801.1">
    <property type="nucleotide sequence ID" value="NZ_FUWZ01000006.1"/>
</dbReference>
<evidence type="ECO:0000259" key="1">
    <source>
        <dbReference type="Pfam" id="PF06983"/>
    </source>
</evidence>
<dbReference type="OrthoDB" id="9795306at2"/>
<dbReference type="STRING" id="634771.SAMN04488128_106466"/>
<gene>
    <name evidence="2" type="ORF">SAMN04488128_106466</name>
</gene>
<dbReference type="AlphaFoldDB" id="A0A1T4TW62"/>
<name>A0A1T4TW62_9BACT</name>
<reference evidence="3" key="1">
    <citation type="submission" date="2017-02" db="EMBL/GenBank/DDBJ databases">
        <authorList>
            <person name="Varghese N."/>
            <person name="Submissions S."/>
        </authorList>
    </citation>
    <scope>NUCLEOTIDE SEQUENCE [LARGE SCALE GENOMIC DNA]</scope>
    <source>
        <strain evidence="3">DSM 22224</strain>
    </source>
</reference>
<feature type="domain" description="PhnB-like" evidence="1">
    <location>
        <begin position="4"/>
        <end position="130"/>
    </location>
</feature>
<dbReference type="PANTHER" id="PTHR33990">
    <property type="entry name" value="PROTEIN YJDN-RELATED"/>
    <property type="match status" value="1"/>
</dbReference>
<protein>
    <submittedName>
        <fullName evidence="2">PhnB protein</fullName>
    </submittedName>
</protein>
<dbReference type="SUPFAM" id="SSF54593">
    <property type="entry name" value="Glyoxalase/Bleomycin resistance protein/Dihydroxybiphenyl dioxygenase"/>
    <property type="match status" value="1"/>
</dbReference>
<keyword evidence="3" id="KW-1185">Reference proteome</keyword>
<dbReference type="InterPro" id="IPR029068">
    <property type="entry name" value="Glyas_Bleomycin-R_OHBP_Dase"/>
</dbReference>
<dbReference type="InterPro" id="IPR028973">
    <property type="entry name" value="PhnB-like"/>
</dbReference>
<accession>A0A1T4TW62</accession>